<gene>
    <name evidence="1" type="ORF">H206_05420</name>
</gene>
<sequence length="30" mass="3540">MKQAIKNILSCPAENIFVPDSFFYRHCFYG</sequence>
<evidence type="ECO:0000313" key="2">
    <source>
        <dbReference type="Proteomes" id="UP000287853"/>
    </source>
</evidence>
<evidence type="ECO:0000313" key="1">
    <source>
        <dbReference type="EMBL" id="RWX47982.1"/>
    </source>
</evidence>
<dbReference type="Proteomes" id="UP000287853">
    <property type="component" value="Unassembled WGS sequence"/>
</dbReference>
<comment type="caution">
    <text evidence="1">The sequence shown here is derived from an EMBL/GenBank/DDBJ whole genome shotgun (WGS) entry which is preliminary data.</text>
</comment>
<accession>A0A3S3QI23</accession>
<proteinExistence type="predicted"/>
<reference evidence="1 2" key="1">
    <citation type="submission" date="2017-01" db="EMBL/GenBank/DDBJ databases">
        <title>The cable genome- insights into the physiology and evolution of filamentous bacteria capable of sulfide oxidation via long distance electron transfer.</title>
        <authorList>
            <person name="Schreiber L."/>
            <person name="Bjerg J.T."/>
            <person name="Boggild A."/>
            <person name="Van De Vossenberg J."/>
            <person name="Meysman F."/>
            <person name="Nielsen L.P."/>
            <person name="Schramm A."/>
            <person name="Kjeldsen K.U."/>
        </authorList>
    </citation>
    <scope>NUCLEOTIDE SEQUENCE [LARGE SCALE GENOMIC DNA]</scope>
    <source>
        <strain evidence="1">MCF</strain>
    </source>
</reference>
<protein>
    <submittedName>
        <fullName evidence="1">Uncharacterized protein</fullName>
    </submittedName>
</protein>
<keyword evidence="2" id="KW-1185">Reference proteome</keyword>
<name>A0A3S3QI23_9BACT</name>
<dbReference type="EMBL" id="MTKO01000011">
    <property type="protein sequence ID" value="RWX47982.1"/>
    <property type="molecule type" value="Genomic_DNA"/>
</dbReference>
<organism evidence="1 2">
    <name type="scientific">Candidatus Electrothrix aarhusensis</name>
    <dbReference type="NCBI Taxonomy" id="1859131"/>
    <lineage>
        <taxon>Bacteria</taxon>
        <taxon>Pseudomonadati</taxon>
        <taxon>Thermodesulfobacteriota</taxon>
        <taxon>Desulfobulbia</taxon>
        <taxon>Desulfobulbales</taxon>
        <taxon>Desulfobulbaceae</taxon>
        <taxon>Candidatus Electrothrix</taxon>
    </lineage>
</organism>
<dbReference type="AlphaFoldDB" id="A0A3S3QI23"/>